<dbReference type="EC" id="1.4.7.1" evidence="17"/>
<comment type="cofactor">
    <cofactor evidence="2">
        <name>[3Fe-4S] cluster</name>
        <dbReference type="ChEBI" id="CHEBI:21137"/>
    </cofactor>
</comment>
<dbReference type="EMBL" id="KD219144">
    <property type="protein sequence ID" value="EMS51515.1"/>
    <property type="molecule type" value="Genomic_DNA"/>
</dbReference>
<evidence type="ECO:0000259" key="18">
    <source>
        <dbReference type="PROSITE" id="PS51278"/>
    </source>
</evidence>
<dbReference type="GO" id="GO:0006537">
    <property type="term" value="P:glutamate biosynthetic process"/>
    <property type="evidence" value="ECO:0007669"/>
    <property type="project" value="UniProtKB-KW"/>
</dbReference>
<sequence>MDVRTAFLNGFLKEELYMMQPEGFVNPKNVDKSSIGLYNPAFERDSCGVGFVAELSGVDNRATVVDAIQMLERMAHRGACGCEKNTGDGAGILVALPHNFFREVAESLGHSILGWRQLLIRGGRSLPEAVMMMIPEAWQNDGAKPGEGGELPGHKLLTKPPSKRAADNPWPQGFIFV</sequence>
<dbReference type="InterPro" id="IPR029055">
    <property type="entry name" value="Ntn_hydrolases_N"/>
</dbReference>
<keyword evidence="10" id="KW-0315">Glutamine amidotransferase</keyword>
<evidence type="ECO:0000256" key="17">
    <source>
        <dbReference type="ARBA" id="ARBA00039085"/>
    </source>
</evidence>
<keyword evidence="14" id="KW-0314">Glutamate biosynthesis</keyword>
<keyword evidence="11" id="KW-0560">Oxidoreductase</keyword>
<keyword evidence="6" id="KW-0028">Amino-acid biosynthesis</keyword>
<reference evidence="19" key="1">
    <citation type="journal article" date="2013" name="Nature">
        <title>Draft genome of the wheat A-genome progenitor Triticum urartu.</title>
        <authorList>
            <person name="Ling H.Q."/>
            <person name="Zhao S."/>
            <person name="Liu D."/>
            <person name="Wang J."/>
            <person name="Sun H."/>
            <person name="Zhang C."/>
            <person name="Fan H."/>
            <person name="Li D."/>
            <person name="Dong L."/>
            <person name="Tao Y."/>
            <person name="Gao C."/>
            <person name="Wu H."/>
            <person name="Li Y."/>
            <person name="Cui Y."/>
            <person name="Guo X."/>
            <person name="Zheng S."/>
            <person name="Wang B."/>
            <person name="Yu K."/>
            <person name="Liang Q."/>
            <person name="Yang W."/>
            <person name="Lou X."/>
            <person name="Chen J."/>
            <person name="Feng M."/>
            <person name="Jian J."/>
            <person name="Zhang X."/>
            <person name="Luo G."/>
            <person name="Jiang Y."/>
            <person name="Liu J."/>
            <person name="Wang Z."/>
            <person name="Sha Y."/>
            <person name="Zhang B."/>
            <person name="Wu H."/>
            <person name="Tang D."/>
            <person name="Shen Q."/>
            <person name="Xue P."/>
            <person name="Zou S."/>
            <person name="Wang X."/>
            <person name="Liu X."/>
            <person name="Wang F."/>
            <person name="Yang Y."/>
            <person name="An X."/>
            <person name="Dong Z."/>
            <person name="Zhang K."/>
            <person name="Zhang X."/>
            <person name="Luo M.C."/>
            <person name="Dvorak J."/>
            <person name="Tong Y."/>
            <person name="Wang J."/>
            <person name="Yang H."/>
            <person name="Li Z."/>
            <person name="Wang D."/>
            <person name="Zhang A."/>
            <person name="Wang J."/>
        </authorList>
    </citation>
    <scope>NUCLEOTIDE SEQUENCE</scope>
</reference>
<evidence type="ECO:0000313" key="19">
    <source>
        <dbReference type="EMBL" id="EMS51515.1"/>
    </source>
</evidence>
<comment type="pathway">
    <text evidence="4">Nitrogen metabolism.</text>
</comment>
<dbReference type="SUPFAM" id="SSF56235">
    <property type="entry name" value="N-terminal nucleophile aminohydrolases (Ntn hydrolases)"/>
    <property type="match status" value="1"/>
</dbReference>
<comment type="pathway">
    <text evidence="16">Amino-acid biosynthesis; L-glutamate biosynthesis via GLT pathway; L-glutamate from 2-oxoglutarate and L-glutamine (ferredoxin route): step 1/1.</text>
</comment>
<dbReference type="GO" id="GO:0051538">
    <property type="term" value="F:3 iron, 4 sulfur cluster binding"/>
    <property type="evidence" value="ECO:0007669"/>
    <property type="project" value="UniProtKB-KW"/>
</dbReference>
<evidence type="ECO:0000256" key="11">
    <source>
        <dbReference type="ARBA" id="ARBA00023002"/>
    </source>
</evidence>
<dbReference type="InterPro" id="IPR017932">
    <property type="entry name" value="GATase_2_dom"/>
</dbReference>
<dbReference type="STRING" id="4572.M7ZGK7"/>
<evidence type="ECO:0000256" key="8">
    <source>
        <dbReference type="ARBA" id="ARBA00022643"/>
    </source>
</evidence>
<evidence type="ECO:0000256" key="9">
    <source>
        <dbReference type="ARBA" id="ARBA00022723"/>
    </source>
</evidence>
<keyword evidence="8" id="KW-0288">FMN</keyword>
<keyword evidence="12" id="KW-0408">Iron</keyword>
<evidence type="ECO:0000256" key="13">
    <source>
        <dbReference type="ARBA" id="ARBA00023014"/>
    </source>
</evidence>
<evidence type="ECO:0000256" key="10">
    <source>
        <dbReference type="ARBA" id="ARBA00022962"/>
    </source>
</evidence>
<evidence type="ECO:0000256" key="14">
    <source>
        <dbReference type="ARBA" id="ARBA00023164"/>
    </source>
</evidence>
<comment type="pathway">
    <text evidence="3">Energy metabolism; nitrogen metabolism.</text>
</comment>
<evidence type="ECO:0000256" key="6">
    <source>
        <dbReference type="ARBA" id="ARBA00022605"/>
    </source>
</evidence>
<evidence type="ECO:0000256" key="4">
    <source>
        <dbReference type="ARBA" id="ARBA00004909"/>
    </source>
</evidence>
<comment type="cofactor">
    <cofactor evidence="1">
        <name>FMN</name>
        <dbReference type="ChEBI" id="CHEBI:58210"/>
    </cofactor>
</comment>
<evidence type="ECO:0000256" key="16">
    <source>
        <dbReference type="ARBA" id="ARBA00037928"/>
    </source>
</evidence>
<evidence type="ECO:0000256" key="3">
    <source>
        <dbReference type="ARBA" id="ARBA00004802"/>
    </source>
</evidence>
<keyword evidence="15" id="KW-0003">3Fe-4S</keyword>
<dbReference type="GO" id="GO:0016041">
    <property type="term" value="F:glutamate synthase (ferredoxin) activity"/>
    <property type="evidence" value="ECO:0007669"/>
    <property type="project" value="UniProtKB-EC"/>
</dbReference>
<dbReference type="Gene3D" id="3.60.20.10">
    <property type="entry name" value="Glutamine Phosphoribosylpyrophosphate, subunit 1, domain 1"/>
    <property type="match status" value="2"/>
</dbReference>
<evidence type="ECO:0000256" key="15">
    <source>
        <dbReference type="ARBA" id="ARBA00023291"/>
    </source>
</evidence>
<evidence type="ECO:0000256" key="1">
    <source>
        <dbReference type="ARBA" id="ARBA00001917"/>
    </source>
</evidence>
<proteinExistence type="inferred from homology"/>
<accession>M7ZGK7</accession>
<evidence type="ECO:0000256" key="12">
    <source>
        <dbReference type="ARBA" id="ARBA00023004"/>
    </source>
</evidence>
<evidence type="ECO:0000256" key="7">
    <source>
        <dbReference type="ARBA" id="ARBA00022630"/>
    </source>
</evidence>
<feature type="domain" description="Glutamine amidotransferase type-2" evidence="18">
    <location>
        <begin position="47"/>
        <end position="177"/>
    </location>
</feature>
<evidence type="ECO:0000256" key="5">
    <source>
        <dbReference type="ARBA" id="ARBA00009716"/>
    </source>
</evidence>
<keyword evidence="7" id="KW-0285">Flavoprotein</keyword>
<dbReference type="PROSITE" id="PS51278">
    <property type="entry name" value="GATASE_TYPE_2"/>
    <property type="match status" value="1"/>
</dbReference>
<keyword evidence="13" id="KW-0411">Iron-sulfur</keyword>
<dbReference type="GO" id="GO:0046872">
    <property type="term" value="F:metal ion binding"/>
    <property type="evidence" value="ECO:0007669"/>
    <property type="project" value="UniProtKB-KW"/>
</dbReference>
<dbReference type="InterPro" id="IPR050711">
    <property type="entry name" value="ET-N_metabolism_enzyme"/>
</dbReference>
<dbReference type="PANTHER" id="PTHR11938">
    <property type="entry name" value="FAD NADPH DEHYDROGENASE/OXIDOREDUCTASE"/>
    <property type="match status" value="1"/>
</dbReference>
<protein>
    <recommendedName>
        <fullName evidence="17">glutamate synthase (ferredoxin)</fullName>
        <ecNumber evidence="17">1.4.7.1</ecNumber>
    </recommendedName>
</protein>
<dbReference type="AlphaFoldDB" id="M7ZGK7"/>
<gene>
    <name evidence="19" type="ORF">TRIUR3_32001</name>
</gene>
<evidence type="ECO:0000256" key="2">
    <source>
        <dbReference type="ARBA" id="ARBA00001927"/>
    </source>
</evidence>
<keyword evidence="9" id="KW-0479">Metal-binding</keyword>
<dbReference type="GO" id="GO:0016040">
    <property type="term" value="F:glutamate synthase (NADH) activity"/>
    <property type="evidence" value="ECO:0007669"/>
    <property type="project" value="TreeGrafter"/>
</dbReference>
<dbReference type="PANTHER" id="PTHR11938:SF133">
    <property type="entry name" value="GLUTAMATE SYNTHASE (NADH)"/>
    <property type="match status" value="1"/>
</dbReference>
<organism evidence="19">
    <name type="scientific">Triticum urartu</name>
    <name type="common">Red wild einkorn</name>
    <name type="synonym">Crithodium urartu</name>
    <dbReference type="NCBI Taxonomy" id="4572"/>
    <lineage>
        <taxon>Eukaryota</taxon>
        <taxon>Viridiplantae</taxon>
        <taxon>Streptophyta</taxon>
        <taxon>Embryophyta</taxon>
        <taxon>Tracheophyta</taxon>
        <taxon>Spermatophyta</taxon>
        <taxon>Magnoliopsida</taxon>
        <taxon>Liliopsida</taxon>
        <taxon>Poales</taxon>
        <taxon>Poaceae</taxon>
        <taxon>BOP clade</taxon>
        <taxon>Pooideae</taxon>
        <taxon>Triticodae</taxon>
        <taxon>Triticeae</taxon>
        <taxon>Triticinae</taxon>
        <taxon>Triticum</taxon>
    </lineage>
</organism>
<dbReference type="Pfam" id="PF00310">
    <property type="entry name" value="GATase_2"/>
    <property type="match status" value="2"/>
</dbReference>
<dbReference type="GO" id="GO:0019676">
    <property type="term" value="P:ammonia assimilation cycle"/>
    <property type="evidence" value="ECO:0007669"/>
    <property type="project" value="TreeGrafter"/>
</dbReference>
<comment type="similarity">
    <text evidence="5">Belongs to the glutamate synthase family.</text>
</comment>
<dbReference type="eggNOG" id="KOG0399">
    <property type="taxonomic scope" value="Eukaryota"/>
</dbReference>
<name>M7ZGK7_TRIUA</name>